<keyword evidence="4" id="KW-0443">Lipid metabolism</keyword>
<accession>A0A8J3P461</accession>
<evidence type="ECO:0000313" key="6">
    <source>
        <dbReference type="EMBL" id="GIG00806.1"/>
    </source>
</evidence>
<name>A0A8J3P461_9ACTN</name>
<dbReference type="PROSITE" id="PS50035">
    <property type="entry name" value="PLD"/>
    <property type="match status" value="2"/>
</dbReference>
<dbReference type="InterPro" id="IPR001736">
    <property type="entry name" value="PLipase_D/transphosphatidylase"/>
</dbReference>
<organism evidence="6 7">
    <name type="scientific">Catellatospora citrea</name>
    <dbReference type="NCBI Taxonomy" id="53366"/>
    <lineage>
        <taxon>Bacteria</taxon>
        <taxon>Bacillati</taxon>
        <taxon>Actinomycetota</taxon>
        <taxon>Actinomycetes</taxon>
        <taxon>Micromonosporales</taxon>
        <taxon>Micromonosporaceae</taxon>
        <taxon>Catellatospora</taxon>
    </lineage>
</organism>
<evidence type="ECO:0000256" key="1">
    <source>
        <dbReference type="ARBA" id="ARBA00000798"/>
    </source>
</evidence>
<dbReference type="GO" id="GO:0004630">
    <property type="term" value="F:phospholipase D activity"/>
    <property type="evidence" value="ECO:0007669"/>
    <property type="project" value="UniProtKB-EC"/>
</dbReference>
<dbReference type="CDD" id="cd09105">
    <property type="entry name" value="PLDc_vPLD1_2_like_2"/>
    <property type="match status" value="1"/>
</dbReference>
<feature type="domain" description="PLD phosphodiesterase" evidence="5">
    <location>
        <begin position="167"/>
        <end position="200"/>
    </location>
</feature>
<gene>
    <name evidence="6" type="ORF">Cci01nite_58990</name>
</gene>
<evidence type="ECO:0000256" key="2">
    <source>
        <dbReference type="ARBA" id="ARBA00022737"/>
    </source>
</evidence>
<proteinExistence type="predicted"/>
<evidence type="ECO:0000313" key="7">
    <source>
        <dbReference type="Proteomes" id="UP000659904"/>
    </source>
</evidence>
<evidence type="ECO:0000259" key="5">
    <source>
        <dbReference type="PROSITE" id="PS50035"/>
    </source>
</evidence>
<dbReference type="SUPFAM" id="SSF56024">
    <property type="entry name" value="Phospholipase D/nuclease"/>
    <property type="match status" value="2"/>
</dbReference>
<evidence type="ECO:0000256" key="3">
    <source>
        <dbReference type="ARBA" id="ARBA00022801"/>
    </source>
</evidence>
<dbReference type="Proteomes" id="UP000659904">
    <property type="component" value="Unassembled WGS sequence"/>
</dbReference>
<dbReference type="PANTHER" id="PTHR18896:SF76">
    <property type="entry name" value="PHOSPHOLIPASE"/>
    <property type="match status" value="1"/>
</dbReference>
<reference evidence="6 7" key="1">
    <citation type="submission" date="2021-01" db="EMBL/GenBank/DDBJ databases">
        <title>Whole genome shotgun sequence of Catellatospora citrea NBRC 14495.</title>
        <authorList>
            <person name="Komaki H."/>
            <person name="Tamura T."/>
        </authorList>
    </citation>
    <scope>NUCLEOTIDE SEQUENCE [LARGE SCALE GENOMIC DNA]</scope>
    <source>
        <strain evidence="6 7">NBRC 14495</strain>
    </source>
</reference>
<keyword evidence="3" id="KW-0378">Hydrolase</keyword>
<dbReference type="SMART" id="SM00155">
    <property type="entry name" value="PLDc"/>
    <property type="match status" value="2"/>
</dbReference>
<feature type="domain" description="PLD phosphodiesterase" evidence="5">
    <location>
        <begin position="407"/>
        <end position="434"/>
    </location>
</feature>
<dbReference type="AlphaFoldDB" id="A0A8J3P461"/>
<dbReference type="EMBL" id="BONH01000032">
    <property type="protein sequence ID" value="GIG00806.1"/>
    <property type="molecule type" value="Genomic_DNA"/>
</dbReference>
<protein>
    <submittedName>
        <fullName evidence="6">Phospholipase D</fullName>
    </submittedName>
</protein>
<dbReference type="GO" id="GO:0009395">
    <property type="term" value="P:phospholipid catabolic process"/>
    <property type="evidence" value="ECO:0007669"/>
    <property type="project" value="TreeGrafter"/>
</dbReference>
<dbReference type="Gene3D" id="3.30.870.10">
    <property type="entry name" value="Endonuclease Chain A"/>
    <property type="match status" value="2"/>
</dbReference>
<dbReference type="Pfam" id="PF13091">
    <property type="entry name" value="PLDc_2"/>
    <property type="match status" value="1"/>
</dbReference>
<dbReference type="CDD" id="cd09104">
    <property type="entry name" value="PLDc_vPLD1_2_like_1"/>
    <property type="match status" value="1"/>
</dbReference>
<comment type="caution">
    <text evidence="6">The sequence shown here is derived from an EMBL/GenBank/DDBJ whole genome shotgun (WGS) entry which is preliminary data.</text>
</comment>
<sequence>MVWHHFLTGDGDLLSDGAGFDTPDAGTVAGVTPDSWFLSADERGNPATGVDRRRGDGLAWSRGNLARPLVHGATYFSTLVDVLDGTRAGDVVMFTDWRGDPDEKLDGPRTQVTKVLGDAARRGVQVYGLLWRSHPDWLHFSSPSNRQLAEELQAAGAHVLLDMRVRFGGSHHQKLFVVRHPGRPDRDVAFVGGIDLCRGRNDDAAHRGDPLAPPMAEVYGPNPPWHDIQLELRGPAVGDVEHVFRERWDDPSALSLNLIDWIRDKLSRLRTEVPALPAPLPDPPARGPHSVQTLRTYPRRRLGRYPFAPRGERSIARGYLKALARAQQLIYVEDQYLWSARVIRPFAQALRDNPELRLICVVPLAPDAASPAVSRAESWGRKQAMKVLGKAGGDRVAVYGLENAAGTPIYVHAKSCIVDDAWATVGSDNFNLRSWTYDSELTCAVVDESADPAYARDLRLELMSEHLGGDGPDPRLRDARTAFDLFAAAARELDDWHASGRAGPRPRTRLRRYQPPKVRGWRRLPARLVYELICDPDGRPSTMRVRNRF</sequence>
<dbReference type="InterPro" id="IPR015679">
    <property type="entry name" value="PLipase_D_fam"/>
</dbReference>
<keyword evidence="7" id="KW-1185">Reference proteome</keyword>
<comment type="catalytic activity">
    <reaction evidence="1">
        <text>a 1,2-diacyl-sn-glycero-3-phosphocholine + H2O = a 1,2-diacyl-sn-glycero-3-phosphate + choline + H(+)</text>
        <dbReference type="Rhea" id="RHEA:14445"/>
        <dbReference type="ChEBI" id="CHEBI:15354"/>
        <dbReference type="ChEBI" id="CHEBI:15377"/>
        <dbReference type="ChEBI" id="CHEBI:15378"/>
        <dbReference type="ChEBI" id="CHEBI:57643"/>
        <dbReference type="ChEBI" id="CHEBI:58608"/>
        <dbReference type="EC" id="3.1.4.4"/>
    </reaction>
</comment>
<evidence type="ECO:0000256" key="4">
    <source>
        <dbReference type="ARBA" id="ARBA00023098"/>
    </source>
</evidence>
<dbReference type="InterPro" id="IPR025202">
    <property type="entry name" value="PLD-like_dom"/>
</dbReference>
<dbReference type="PANTHER" id="PTHR18896">
    <property type="entry name" value="PHOSPHOLIPASE D"/>
    <property type="match status" value="1"/>
</dbReference>
<keyword evidence="2" id="KW-0677">Repeat</keyword>